<name>A0AA36MPF2_9DINO</name>
<sequence length="541" mass="59311">MADPTQADAEDLVGKAVSFLSSATGRSAQEKEKFLVEKGLTQEQIQEAYRRLEESKGGPKPAPGPTPPQGPLPPTAPAPPAPAPRPPPPRPAPQAPYAPSYQVPPSYGPPYQVPPAQPYGPPMIQGYPLPLEPPSSGGPWWAWLLGGLGAGLAGTYLANPFQLKPEDFDPREFFSEGPRETPKVDSEPKQSDAEPDGKANYEELLALLRQQSEEAKANVAMCAKTLQQTQEQHQKMFSEMQKALQQLTQPKSTKPQTMELSALRPNDAAWARNVGHALQMFVKVVSQKEGKSEEEVLQELSTPAGMEMFAKMLSTSASGAVGSLKKTQMLAASCERINIYLEAINKHCPWLMEETEEEHGCGFTDCKGESQRLFFGLDLASANAFYPSRFTMCLPKVRWYASEHLADGSYLGTKMMDDCLEYMTTAPEEEPRKRPRRETVDLLGVEDGVQKGENDESEGGDSDASELEEFLTSLGTNDSREAAKLLRGRAACVDVTEETWHTVEHLQGRCSVVTCTSLLTQVEGRVVLTSNPTRFQVVPFL</sequence>
<dbReference type="InterPro" id="IPR036388">
    <property type="entry name" value="WH-like_DNA-bd_sf"/>
</dbReference>
<comment type="similarity">
    <text evidence="1 10">Belongs to the peroxin-14 family.</text>
</comment>
<feature type="compositionally biased region" description="Pro residues" evidence="12">
    <location>
        <begin position="106"/>
        <end position="119"/>
    </location>
</feature>
<keyword evidence="15" id="KW-1185">Reference proteome</keyword>
<dbReference type="GO" id="GO:0016560">
    <property type="term" value="P:protein import into peroxisome matrix, docking"/>
    <property type="evidence" value="ECO:0007669"/>
    <property type="project" value="UniProtKB-UniRule"/>
</dbReference>
<dbReference type="PANTHER" id="PTHR23058:SF0">
    <property type="entry name" value="PEROXISOMAL MEMBRANE PROTEIN PEX14"/>
    <property type="match status" value="1"/>
</dbReference>
<evidence type="ECO:0000256" key="11">
    <source>
        <dbReference type="SAM" id="Coils"/>
    </source>
</evidence>
<evidence type="ECO:0000256" key="8">
    <source>
        <dbReference type="ARBA" id="ARBA00029691"/>
    </source>
</evidence>
<protein>
    <recommendedName>
        <fullName evidence="7 10">Peroxisomal membrane protein PEX14</fullName>
    </recommendedName>
    <alternativeName>
        <fullName evidence="8 10">Peroxin-14</fullName>
    </alternativeName>
</protein>
<feature type="compositionally biased region" description="Basic and acidic residues" evidence="12">
    <location>
        <begin position="48"/>
        <end position="57"/>
    </location>
</feature>
<evidence type="ECO:0000256" key="3">
    <source>
        <dbReference type="ARBA" id="ARBA00022927"/>
    </source>
</evidence>
<evidence type="ECO:0000256" key="12">
    <source>
        <dbReference type="SAM" id="MobiDB-lite"/>
    </source>
</evidence>
<keyword evidence="2 10" id="KW-0813">Transport</keyword>
<comment type="caution">
    <text evidence="14">The sequence shown here is derived from an EMBL/GenBank/DDBJ whole genome shotgun (WGS) entry which is preliminary data.</text>
</comment>
<dbReference type="InterPro" id="IPR006785">
    <property type="entry name" value="Pex14_N"/>
</dbReference>
<comment type="function">
    <text evidence="10">Component of the PEX13-PEX14 docking complex, a translocon channel that specifically mediates the import of peroxisomal cargo proteins bound to PEX5 receptor. The PEX13-PEX14 docking complex forms a large import pore which can be opened to a diameter of about 9 nm. Mechanistically, PEX5 receptor along with cargo proteins associates with the PEX14 subunit of the PEX13-PEX14 docking complex in the cytosol, leading to the insertion of the receptor into the organelle membrane with the concomitant translocation of the cargo into the peroxisome matrix.</text>
</comment>
<gene>
    <name evidence="14" type="ORF">EVOR1521_LOCUS4491</name>
</gene>
<evidence type="ECO:0000313" key="14">
    <source>
        <dbReference type="EMBL" id="CAJ1375133.1"/>
    </source>
</evidence>
<keyword evidence="6 10" id="KW-0576">Peroxisome</keyword>
<dbReference type="Proteomes" id="UP001178507">
    <property type="component" value="Unassembled WGS sequence"/>
</dbReference>
<evidence type="ECO:0000256" key="7">
    <source>
        <dbReference type="ARBA" id="ARBA00029502"/>
    </source>
</evidence>
<dbReference type="GO" id="GO:1990429">
    <property type="term" value="C:peroxisomal importomer complex"/>
    <property type="evidence" value="ECO:0007669"/>
    <property type="project" value="TreeGrafter"/>
</dbReference>
<organism evidence="14 15">
    <name type="scientific">Effrenium voratum</name>
    <dbReference type="NCBI Taxonomy" id="2562239"/>
    <lineage>
        <taxon>Eukaryota</taxon>
        <taxon>Sar</taxon>
        <taxon>Alveolata</taxon>
        <taxon>Dinophyceae</taxon>
        <taxon>Suessiales</taxon>
        <taxon>Symbiodiniaceae</taxon>
        <taxon>Effrenium</taxon>
    </lineage>
</organism>
<keyword evidence="4" id="KW-0811">Translocation</keyword>
<dbReference type="PANTHER" id="PTHR23058">
    <property type="entry name" value="PEROXISOMAL MEMBRANE PROTEIN PEX14"/>
    <property type="match status" value="1"/>
</dbReference>
<evidence type="ECO:0000256" key="4">
    <source>
        <dbReference type="ARBA" id="ARBA00023010"/>
    </source>
</evidence>
<feature type="compositionally biased region" description="Basic and acidic residues" evidence="12">
    <location>
        <begin position="429"/>
        <end position="440"/>
    </location>
</feature>
<dbReference type="GO" id="GO:0005778">
    <property type="term" value="C:peroxisomal membrane"/>
    <property type="evidence" value="ECO:0007669"/>
    <property type="project" value="UniProtKB-SubCell"/>
</dbReference>
<feature type="coiled-coil region" evidence="11">
    <location>
        <begin position="198"/>
        <end position="246"/>
    </location>
</feature>
<evidence type="ECO:0000256" key="5">
    <source>
        <dbReference type="ARBA" id="ARBA00023136"/>
    </source>
</evidence>
<proteinExistence type="inferred from homology"/>
<evidence type="ECO:0000313" key="15">
    <source>
        <dbReference type="Proteomes" id="UP001178507"/>
    </source>
</evidence>
<reference evidence="14" key="1">
    <citation type="submission" date="2023-08" db="EMBL/GenBank/DDBJ databases">
        <authorList>
            <person name="Chen Y."/>
            <person name="Shah S."/>
            <person name="Dougan E. K."/>
            <person name="Thang M."/>
            <person name="Chan C."/>
        </authorList>
    </citation>
    <scope>NUCLEOTIDE SEQUENCE</scope>
</reference>
<evidence type="ECO:0000259" key="13">
    <source>
        <dbReference type="Pfam" id="PF04695"/>
    </source>
</evidence>
<dbReference type="Gene3D" id="1.10.10.10">
    <property type="entry name" value="Winged helix-like DNA-binding domain superfamily/Winged helix DNA-binding domain"/>
    <property type="match status" value="1"/>
</dbReference>
<evidence type="ECO:0000256" key="9">
    <source>
        <dbReference type="ARBA" id="ARBA00046271"/>
    </source>
</evidence>
<feature type="compositionally biased region" description="Acidic residues" evidence="12">
    <location>
        <begin position="455"/>
        <end position="466"/>
    </location>
</feature>
<evidence type="ECO:0000256" key="2">
    <source>
        <dbReference type="ARBA" id="ARBA00022448"/>
    </source>
</evidence>
<feature type="domain" description="Peroxisome membrane anchor protein Pex14p N-terminal" evidence="13">
    <location>
        <begin position="9"/>
        <end position="48"/>
    </location>
</feature>
<feature type="region of interest" description="Disordered" evidence="12">
    <location>
        <begin position="424"/>
        <end position="466"/>
    </location>
</feature>
<evidence type="ECO:0000256" key="1">
    <source>
        <dbReference type="ARBA" id="ARBA00005443"/>
    </source>
</evidence>
<dbReference type="AlphaFoldDB" id="A0AA36MPF2"/>
<keyword evidence="3 10" id="KW-0653">Protein transport</keyword>
<feature type="compositionally biased region" description="Pro residues" evidence="12">
    <location>
        <begin position="60"/>
        <end position="96"/>
    </location>
</feature>
<dbReference type="EMBL" id="CAUJNA010000302">
    <property type="protein sequence ID" value="CAJ1375133.1"/>
    <property type="molecule type" value="Genomic_DNA"/>
</dbReference>
<keyword evidence="5 10" id="KW-0472">Membrane</keyword>
<dbReference type="InterPro" id="IPR025655">
    <property type="entry name" value="PEX14"/>
</dbReference>
<keyword evidence="11" id="KW-0175">Coiled coil</keyword>
<evidence type="ECO:0000256" key="10">
    <source>
        <dbReference type="RuleBase" id="RU367032"/>
    </source>
</evidence>
<comment type="subcellular location">
    <subcellularLocation>
        <location evidence="9 10">Peroxisome membrane</location>
    </subcellularLocation>
</comment>
<feature type="region of interest" description="Disordered" evidence="12">
    <location>
        <begin position="167"/>
        <end position="196"/>
    </location>
</feature>
<dbReference type="GO" id="GO:0005102">
    <property type="term" value="F:signaling receptor binding"/>
    <property type="evidence" value="ECO:0007669"/>
    <property type="project" value="TreeGrafter"/>
</dbReference>
<evidence type="ECO:0000256" key="6">
    <source>
        <dbReference type="ARBA" id="ARBA00023140"/>
    </source>
</evidence>
<accession>A0AA36MPF2</accession>
<dbReference type="Pfam" id="PF04695">
    <property type="entry name" value="Pex14_N"/>
    <property type="match status" value="1"/>
</dbReference>
<feature type="region of interest" description="Disordered" evidence="12">
    <location>
        <begin position="47"/>
        <end position="119"/>
    </location>
</feature>